<evidence type="ECO:0000259" key="2">
    <source>
        <dbReference type="PROSITE" id="PS50003"/>
    </source>
</evidence>
<organism evidence="3 4">
    <name type="scientific">Silurus asotus</name>
    <name type="common">Amur catfish</name>
    <name type="synonym">Parasilurus asotus</name>
    <dbReference type="NCBI Taxonomy" id="30991"/>
    <lineage>
        <taxon>Eukaryota</taxon>
        <taxon>Metazoa</taxon>
        <taxon>Chordata</taxon>
        <taxon>Craniata</taxon>
        <taxon>Vertebrata</taxon>
        <taxon>Euteleostomi</taxon>
        <taxon>Actinopterygii</taxon>
        <taxon>Neopterygii</taxon>
        <taxon>Teleostei</taxon>
        <taxon>Ostariophysi</taxon>
        <taxon>Siluriformes</taxon>
        <taxon>Siluridae</taxon>
        <taxon>Silurus</taxon>
    </lineage>
</organism>
<sequence>VKDEPAKPKETTFKGKAGWLKKCSGKFLGSYKDRYIQLDKTEIAVYENEDLKNCLEHLDLENYDKCHELRSPFKKKYRLILIRTPKSTSKVCDIKLQAQNQEEKDAWIKALSDGINRAKNKIFDEVKVDESLSLDHVTRSRPKGNRGRRPPTRIHMKETANISSDGILRLDLDISDNMPNGAHIVMDGTDGEAKVAQTTFLDAITEEDASKDTTPIKKVLKPPMPPSKENKQSESEDSESKHEEPAPQKKVLIPPMPPSKENKRSESEDSESKHEEPAPQKKVLMPPMPPSKDQKPSENREEEKGNDREKVVKPPMPPSKENKPRISASEDAASENVDSEAETKPGKSSPVQIQPFTISNNVPKPQGVMWDSPSTAVEKSSVDQNANKSAQSVVTNKLIMLEPAKPATELKLTPHSTPETVKKSAAPPAPPKKKPLKPSVKTENQAVQNNTVESTTVSLPVTVSSSAEDVPTDETKPAAQEPKEERKVVILSLSNSGASEDLDNASGVDAEVKSIDSGQLSAEDSEISEQITPSSDKLHSSLEVLDGVTSEEELEMSDSKVQEIDDPLPNNLTVKLEATMNDPIPVTVESKCTPPISSPAASLNSSLKKKSASTGDLLEEMTGLQSKVSMELGETEELLGKIAPRGSPEDGQDSEGVADPELLLATAMEKLKKADQFLREAKSYKEQETKSNRTS</sequence>
<dbReference type="Gene3D" id="2.30.29.30">
    <property type="entry name" value="Pleckstrin-homology domain (PH domain)/Phosphotyrosine-binding domain (PTB)"/>
    <property type="match status" value="1"/>
</dbReference>
<dbReference type="GO" id="GO:0071888">
    <property type="term" value="P:macrophage apoptotic process"/>
    <property type="evidence" value="ECO:0007669"/>
    <property type="project" value="TreeGrafter"/>
</dbReference>
<dbReference type="Proteomes" id="UP001205998">
    <property type="component" value="Unassembled WGS sequence"/>
</dbReference>
<feature type="non-terminal residue" evidence="3">
    <location>
        <position position="1"/>
    </location>
</feature>
<dbReference type="SMART" id="SM00233">
    <property type="entry name" value="PH"/>
    <property type="match status" value="1"/>
</dbReference>
<dbReference type="InterPro" id="IPR001849">
    <property type="entry name" value="PH_domain"/>
</dbReference>
<feature type="region of interest" description="Disordered" evidence="1">
    <location>
        <begin position="513"/>
        <end position="541"/>
    </location>
</feature>
<dbReference type="PANTHER" id="PTHR15871">
    <property type="entry name" value="PH DOMAIN-CONTAINING PROTEIN"/>
    <property type="match status" value="1"/>
</dbReference>
<evidence type="ECO:0000313" key="3">
    <source>
        <dbReference type="EMBL" id="KAI5609763.1"/>
    </source>
</evidence>
<gene>
    <name evidence="3" type="ORF">C0J50_5743</name>
</gene>
<feature type="compositionally biased region" description="Polar residues" evidence="1">
    <location>
        <begin position="349"/>
        <end position="363"/>
    </location>
</feature>
<dbReference type="InterPro" id="IPR011993">
    <property type="entry name" value="PH-like_dom_sf"/>
</dbReference>
<comment type="caution">
    <text evidence="3">The sequence shown here is derived from an EMBL/GenBank/DDBJ whole genome shotgun (WGS) entry which is preliminary data.</text>
</comment>
<keyword evidence="4" id="KW-1185">Reference proteome</keyword>
<dbReference type="EMBL" id="MU575040">
    <property type="protein sequence ID" value="KAI5609763.1"/>
    <property type="molecule type" value="Genomic_DNA"/>
</dbReference>
<feature type="compositionally biased region" description="Basic and acidic residues" evidence="1">
    <location>
        <begin position="260"/>
        <end position="279"/>
    </location>
</feature>
<evidence type="ECO:0000313" key="4">
    <source>
        <dbReference type="Proteomes" id="UP001205998"/>
    </source>
</evidence>
<feature type="compositionally biased region" description="Basic and acidic residues" evidence="1">
    <location>
        <begin position="473"/>
        <end position="486"/>
    </location>
</feature>
<reference evidence="3" key="1">
    <citation type="submission" date="2018-07" db="EMBL/GenBank/DDBJ databases">
        <title>Comparative genomics of catfishes provides insights into carnivory and benthic adaptation.</title>
        <authorList>
            <person name="Zhang Y."/>
            <person name="Wang D."/>
            <person name="Peng Z."/>
            <person name="Zheng S."/>
            <person name="Shao F."/>
            <person name="Tao W."/>
        </authorList>
    </citation>
    <scope>NUCLEOTIDE SEQUENCE</scope>
    <source>
        <strain evidence="3">Chongqing</strain>
    </source>
</reference>
<dbReference type="PROSITE" id="PS50003">
    <property type="entry name" value="PH_DOMAIN"/>
    <property type="match status" value="1"/>
</dbReference>
<feature type="compositionally biased region" description="Polar residues" evidence="1">
    <location>
        <begin position="441"/>
        <end position="450"/>
    </location>
</feature>
<dbReference type="AlphaFoldDB" id="A0AAD5FBC0"/>
<feature type="compositionally biased region" description="Basic and acidic residues" evidence="1">
    <location>
        <begin position="228"/>
        <end position="247"/>
    </location>
</feature>
<feature type="compositionally biased region" description="Polar residues" evidence="1">
    <location>
        <begin position="372"/>
        <end position="395"/>
    </location>
</feature>
<feature type="compositionally biased region" description="Basic and acidic residues" evidence="1">
    <location>
        <begin position="292"/>
        <end position="312"/>
    </location>
</feature>
<dbReference type="PANTHER" id="PTHR15871:SF2">
    <property type="entry name" value="PLECKSTRIN HOMOLOGY DOMAIN-CONTAINING FAMILY O MEMBER 2"/>
    <property type="match status" value="1"/>
</dbReference>
<feature type="domain" description="PH" evidence="2">
    <location>
        <begin position="13"/>
        <end position="116"/>
    </location>
</feature>
<feature type="region of interest" description="Disordered" evidence="1">
    <location>
        <begin position="549"/>
        <end position="568"/>
    </location>
</feature>
<feature type="non-terminal residue" evidence="3">
    <location>
        <position position="695"/>
    </location>
</feature>
<accession>A0AAD5FBC0</accession>
<feature type="region of interest" description="Disordered" evidence="1">
    <location>
        <begin position="206"/>
        <end position="486"/>
    </location>
</feature>
<protein>
    <submittedName>
        <fullName evidence="3">Pleckstrin-likey domain-containing family O member 2</fullName>
    </submittedName>
</protein>
<feature type="region of interest" description="Disordered" evidence="1">
    <location>
        <begin position="639"/>
        <end position="661"/>
    </location>
</feature>
<feature type="compositionally biased region" description="Low complexity" evidence="1">
    <location>
        <begin position="451"/>
        <end position="466"/>
    </location>
</feature>
<proteinExistence type="predicted"/>
<dbReference type="SUPFAM" id="SSF50729">
    <property type="entry name" value="PH domain-like"/>
    <property type="match status" value="1"/>
</dbReference>
<name>A0AAD5FBC0_SILAS</name>
<evidence type="ECO:0000256" key="1">
    <source>
        <dbReference type="SAM" id="MobiDB-lite"/>
    </source>
</evidence>
<dbReference type="InterPro" id="IPR043448">
    <property type="entry name" value="PKHO1/2"/>
</dbReference>
<feature type="compositionally biased region" description="Polar residues" evidence="1">
    <location>
        <begin position="516"/>
        <end position="535"/>
    </location>
</feature>
<dbReference type="Pfam" id="PF00169">
    <property type="entry name" value="PH"/>
    <property type="match status" value="1"/>
</dbReference>